<dbReference type="AlphaFoldDB" id="A0A0N5ARC4"/>
<dbReference type="Pfam" id="PF23626">
    <property type="entry name" value="CCD_aECM"/>
    <property type="match status" value="1"/>
</dbReference>
<proteinExistence type="predicted"/>
<feature type="domain" description="aECM cysteine-cradle" evidence="2">
    <location>
        <begin position="327"/>
        <end position="375"/>
    </location>
</feature>
<feature type="region of interest" description="Disordered" evidence="1">
    <location>
        <begin position="46"/>
        <end position="72"/>
    </location>
</feature>
<evidence type="ECO:0000313" key="4">
    <source>
        <dbReference type="WBParaSite" id="SMUV_0000726701-mRNA-1"/>
    </source>
</evidence>
<name>A0A0N5ARC4_9BILA</name>
<organism evidence="3 4">
    <name type="scientific">Syphacia muris</name>
    <dbReference type="NCBI Taxonomy" id="451379"/>
    <lineage>
        <taxon>Eukaryota</taxon>
        <taxon>Metazoa</taxon>
        <taxon>Ecdysozoa</taxon>
        <taxon>Nematoda</taxon>
        <taxon>Chromadorea</taxon>
        <taxon>Rhabditida</taxon>
        <taxon>Spirurina</taxon>
        <taxon>Oxyuridomorpha</taxon>
        <taxon>Oxyuroidea</taxon>
        <taxon>Oxyuridae</taxon>
        <taxon>Syphacia</taxon>
    </lineage>
</organism>
<sequence length="380" mass="42758">MPSSTPAPVILSNLTTPSPLSAINEAAKKEFERMFHLPADIRNRLLKLSPSTPSTTKSTSSTTESTSLTTESSIVSGVPSNVKLPSHLQLSQLKDVYKQSLPDVATYDKQTNYAYSRFINSPFKKQYPAVIVPASMAASPILRASFQSMKDTEAQIIPLNDDFEIYSHSPVIKKKFPLTQELRSKQIDSKALEDRIKSLKKLPIAYSLLQDHVNRRRMEQIKLTISNNPEKVVQKVQQLSLKPQQATSAFETAIAKLINKEDMEKDMKVWKTVNEERVLVEKNTEPSTNPENEMGLSAINKDYFKQKIHSMNNNSLKAKSADLKLSKKFCANLQSLAAQFGEQSIGKFARGNCAYIQNYYKQMSCAQIERYAKQCILLNL</sequence>
<evidence type="ECO:0000313" key="3">
    <source>
        <dbReference type="Proteomes" id="UP000046393"/>
    </source>
</evidence>
<keyword evidence="3" id="KW-1185">Reference proteome</keyword>
<evidence type="ECO:0000259" key="2">
    <source>
        <dbReference type="Pfam" id="PF23626"/>
    </source>
</evidence>
<reference evidence="4" key="1">
    <citation type="submission" date="2017-02" db="UniProtKB">
        <authorList>
            <consortium name="WormBaseParasite"/>
        </authorList>
    </citation>
    <scope>IDENTIFICATION</scope>
</reference>
<protein>
    <submittedName>
        <fullName evidence="4">DUF4476 domain-containing protein</fullName>
    </submittedName>
</protein>
<dbReference type="WBParaSite" id="SMUV_0000726701-mRNA-1">
    <property type="protein sequence ID" value="SMUV_0000726701-mRNA-1"/>
    <property type="gene ID" value="SMUV_0000726701"/>
</dbReference>
<accession>A0A0N5ARC4</accession>
<dbReference type="Proteomes" id="UP000046393">
    <property type="component" value="Unplaced"/>
</dbReference>
<evidence type="ECO:0000256" key="1">
    <source>
        <dbReference type="SAM" id="MobiDB-lite"/>
    </source>
</evidence>
<dbReference type="InterPro" id="IPR055352">
    <property type="entry name" value="CCD_aECM"/>
</dbReference>